<accession>A0A3M9MIE0</accession>
<feature type="region of interest" description="Disordered" evidence="1">
    <location>
        <begin position="245"/>
        <end position="264"/>
    </location>
</feature>
<proteinExistence type="predicted"/>
<evidence type="ECO:0000313" key="3">
    <source>
        <dbReference type="Proteomes" id="UP000271678"/>
    </source>
</evidence>
<evidence type="ECO:0008006" key="4">
    <source>
        <dbReference type="Google" id="ProtNLM"/>
    </source>
</evidence>
<evidence type="ECO:0000313" key="2">
    <source>
        <dbReference type="EMBL" id="RNI25340.1"/>
    </source>
</evidence>
<feature type="region of interest" description="Disordered" evidence="1">
    <location>
        <begin position="293"/>
        <end position="369"/>
    </location>
</feature>
<sequence length="369" mass="39148">MLPTAQELSGASSGDLLEAALELVTLAFDSARTDADPLTKDQLLEQVATTQQIANSALAAQSVRIAQAASHETVFDPAIADTKTVRHHLGFAEEWIDTEIARLLGLGPRQAGARIQHALDAVTRAPRLLTAAGTGRLDPAKVGVVTDLLAGTSAHTGRSVERELLAQDIAGLTTTQLRRRIPRPVASVEPASVRPAATKRRREQVGVFARPHHEPGLAELVAVLPTADVTKAMRAVDDLARQLHEDTTTDKHSRSAGPTPSSTCCCRTPASTPLSCSSCPCNHLLATENARRQRISETTRHPPTQSTTNSTPCSTNSSAPVPSVSEETIRRGQTTGHRTSSTNCMTVRSTGTSCSTTPALNCPRRRPAG</sequence>
<reference evidence="2 3" key="1">
    <citation type="submission" date="2018-11" db="EMBL/GenBank/DDBJ databases">
        <title>Draft genome of Simplicispira Flexivirga sp. BO-16.</title>
        <authorList>
            <person name="Im W.T."/>
        </authorList>
    </citation>
    <scope>NUCLEOTIDE SEQUENCE [LARGE SCALE GENOMIC DNA]</scope>
    <source>
        <strain evidence="2 3">BO-16</strain>
    </source>
</reference>
<protein>
    <recommendedName>
        <fullName evidence="4">DUF222 domain-containing protein</fullName>
    </recommendedName>
</protein>
<name>A0A3M9MIE0_9MICO</name>
<comment type="caution">
    <text evidence="2">The sequence shown here is derived from an EMBL/GenBank/DDBJ whole genome shotgun (WGS) entry which is preliminary data.</text>
</comment>
<feature type="compositionally biased region" description="Low complexity" evidence="1">
    <location>
        <begin position="302"/>
        <end position="320"/>
    </location>
</feature>
<gene>
    <name evidence="2" type="ORF">EFY87_01535</name>
</gene>
<dbReference type="Proteomes" id="UP000271678">
    <property type="component" value="Unassembled WGS sequence"/>
</dbReference>
<dbReference type="AlphaFoldDB" id="A0A3M9MIE0"/>
<evidence type="ECO:0000256" key="1">
    <source>
        <dbReference type="SAM" id="MobiDB-lite"/>
    </source>
</evidence>
<feature type="compositionally biased region" description="Polar residues" evidence="1">
    <location>
        <begin position="331"/>
        <end position="359"/>
    </location>
</feature>
<dbReference type="EMBL" id="RJJQ01000001">
    <property type="protein sequence ID" value="RNI25340.1"/>
    <property type="molecule type" value="Genomic_DNA"/>
</dbReference>
<organism evidence="2 3">
    <name type="scientific">Flexivirga caeni</name>
    <dbReference type="NCBI Taxonomy" id="2294115"/>
    <lineage>
        <taxon>Bacteria</taxon>
        <taxon>Bacillati</taxon>
        <taxon>Actinomycetota</taxon>
        <taxon>Actinomycetes</taxon>
        <taxon>Micrococcales</taxon>
        <taxon>Dermacoccaceae</taxon>
        <taxon>Flexivirga</taxon>
    </lineage>
</organism>
<keyword evidence="3" id="KW-1185">Reference proteome</keyword>